<comment type="caution">
    <text evidence="1">The sequence shown here is derived from an EMBL/GenBank/DDBJ whole genome shotgun (WGS) entry which is preliminary data.</text>
</comment>
<dbReference type="EMBL" id="JACHVR010000001">
    <property type="protein sequence ID" value="MBB2886212.1"/>
    <property type="molecule type" value="Genomic_DNA"/>
</dbReference>
<organism evidence="1 2">
    <name type="scientific">Pseudomonas umsongensis</name>
    <dbReference type="NCBI Taxonomy" id="198618"/>
    <lineage>
        <taxon>Bacteria</taxon>
        <taxon>Pseudomonadati</taxon>
        <taxon>Pseudomonadota</taxon>
        <taxon>Gammaproteobacteria</taxon>
        <taxon>Pseudomonadales</taxon>
        <taxon>Pseudomonadaceae</taxon>
        <taxon>Pseudomonas</taxon>
    </lineage>
</organism>
<reference evidence="1" key="1">
    <citation type="submission" date="2020-08" db="EMBL/GenBank/DDBJ databases">
        <title>Plant associated metagenomes--Microbial community diversity and host control of community assembly across model and emerging plant ecological genomics systems.</title>
        <authorList>
            <person name="Dangl J."/>
        </authorList>
    </citation>
    <scope>NUCLEOTIDE SEQUENCE</scope>
    <source>
        <strain evidence="1">KD5</strain>
    </source>
</reference>
<evidence type="ECO:0000313" key="2">
    <source>
        <dbReference type="Proteomes" id="UP000589818"/>
    </source>
</evidence>
<accession>A0ACC5MBZ5</accession>
<gene>
    <name evidence="1" type="ORF">FHR69_002078</name>
</gene>
<evidence type="ECO:0000313" key="1">
    <source>
        <dbReference type="EMBL" id="MBB2886212.1"/>
    </source>
</evidence>
<dbReference type="Proteomes" id="UP000589818">
    <property type="component" value="Unassembled WGS sequence"/>
</dbReference>
<proteinExistence type="predicted"/>
<name>A0ACC5MBZ5_9PSED</name>
<sequence length="65" mass="6890">MTANSIEAVTDRAIPLDKLSSRVEGQTGRAGYVVFVLNIGRVIDIFNIAVDVAGKPAPTSNFIEA</sequence>
<protein>
    <submittedName>
        <fullName evidence="1">Uncharacterized protein</fullName>
    </submittedName>
</protein>
<keyword evidence="2" id="KW-1185">Reference proteome</keyword>